<dbReference type="InterPro" id="IPR009006">
    <property type="entry name" value="Ala_racemase/Decarboxylase_C"/>
</dbReference>
<evidence type="ECO:0000313" key="9">
    <source>
        <dbReference type="EMBL" id="QIO05190.1"/>
    </source>
</evidence>
<reference evidence="9 10" key="1">
    <citation type="submission" date="2020-03" db="EMBL/GenBank/DDBJ databases">
        <authorList>
            <person name="Zhu W."/>
        </authorList>
    </citation>
    <scope>NUCLEOTIDE SEQUENCE [LARGE SCALE GENOMIC DNA]</scope>
    <source>
        <strain evidence="9 10">323-1</strain>
    </source>
</reference>
<evidence type="ECO:0000256" key="1">
    <source>
        <dbReference type="ARBA" id="ARBA00000316"/>
    </source>
</evidence>
<comment type="pathway">
    <text evidence="5">Amino-acid biosynthesis; D-alanine biosynthesis; D-alanine from L-alanine: step 1/1.</text>
</comment>
<dbReference type="GO" id="GO:0008784">
    <property type="term" value="F:alanine racemase activity"/>
    <property type="evidence" value="ECO:0007669"/>
    <property type="project" value="UniProtKB-UniRule"/>
</dbReference>
<organism evidence="9 10">
    <name type="scientific">Acinetobacter shaoyimingii</name>
    <dbReference type="NCBI Taxonomy" id="2715164"/>
    <lineage>
        <taxon>Bacteria</taxon>
        <taxon>Pseudomonadati</taxon>
        <taxon>Pseudomonadota</taxon>
        <taxon>Gammaproteobacteria</taxon>
        <taxon>Moraxellales</taxon>
        <taxon>Moraxellaceae</taxon>
        <taxon>Acinetobacter</taxon>
    </lineage>
</organism>
<sequence>MPRPIQAIIHPHALTHNLNIARQHMPDSRVFAVVKANAYGHGIERVYDAFKSADGFALLDLAEAQRIRALGWTGRILLLEGIFSFQDLYVCAEQDLSFSLHSHHQVAWLKQFDALGHHAVRFDVYLKMNSGMNRLGFTPEDYREIWQELIQLQCVGSITHMMHFSDADGERFGERGIDYQVTVFERTIEGLPGERSLCNSAAILRYSSNIHSDVIRSGIMLYGSSPDYPTHSIQDWNLKPTMSLRSEIIAIQTIKKGQSVGYGSQFIAPEDMQIGIVACGYADGYQRISPTGTPILVHSIRTQTLGRVSMDMLAVDLRKVESAHVGSEVVLWGYSSQGTVLAIDDVANSAGTVSYELMCGVTRRVQFSIDNNTF</sequence>
<evidence type="ECO:0000256" key="3">
    <source>
        <dbReference type="ARBA" id="ARBA00022898"/>
    </source>
</evidence>
<dbReference type="InterPro" id="IPR020622">
    <property type="entry name" value="Ala_racemase_pyridoxalP-BS"/>
</dbReference>
<dbReference type="PROSITE" id="PS00395">
    <property type="entry name" value="ALANINE_RACEMASE"/>
    <property type="match status" value="1"/>
</dbReference>
<comment type="cofactor">
    <cofactor evidence="2 5 6">
        <name>pyridoxal 5'-phosphate</name>
        <dbReference type="ChEBI" id="CHEBI:597326"/>
    </cofactor>
</comment>
<dbReference type="InterPro" id="IPR011079">
    <property type="entry name" value="Ala_racemase_C"/>
</dbReference>
<dbReference type="PANTHER" id="PTHR30511">
    <property type="entry name" value="ALANINE RACEMASE"/>
    <property type="match status" value="1"/>
</dbReference>
<dbReference type="EMBL" id="CP049801">
    <property type="protein sequence ID" value="QIO05190.1"/>
    <property type="molecule type" value="Genomic_DNA"/>
</dbReference>
<gene>
    <name evidence="9" type="primary">alr</name>
    <name evidence="9" type="ORF">G8E00_04020</name>
</gene>
<dbReference type="Proteomes" id="UP000502297">
    <property type="component" value="Chromosome"/>
</dbReference>
<feature type="active site" description="Proton acceptor; specific for D-alanine" evidence="5">
    <location>
        <position position="35"/>
    </location>
</feature>
<dbReference type="SMART" id="SM01005">
    <property type="entry name" value="Ala_racemase_C"/>
    <property type="match status" value="1"/>
</dbReference>
<feature type="modified residue" description="N6-(pyridoxal phosphate)lysine" evidence="5 6">
    <location>
        <position position="35"/>
    </location>
</feature>
<evidence type="ECO:0000259" key="8">
    <source>
        <dbReference type="SMART" id="SM01005"/>
    </source>
</evidence>
<accession>A0A6G8RTN9</accession>
<dbReference type="FunFam" id="3.20.20.10:FF:000002">
    <property type="entry name" value="Alanine racemase"/>
    <property type="match status" value="1"/>
</dbReference>
<dbReference type="PRINTS" id="PR00992">
    <property type="entry name" value="ALARACEMASE"/>
</dbReference>
<dbReference type="GO" id="GO:0030632">
    <property type="term" value="P:D-alanine biosynthetic process"/>
    <property type="evidence" value="ECO:0007669"/>
    <property type="project" value="UniProtKB-UniRule"/>
</dbReference>
<dbReference type="SUPFAM" id="SSF50621">
    <property type="entry name" value="Alanine racemase C-terminal domain-like"/>
    <property type="match status" value="1"/>
</dbReference>
<dbReference type="Gene3D" id="2.40.37.10">
    <property type="entry name" value="Lyase, Ornithine Decarboxylase, Chain A, domain 1"/>
    <property type="match status" value="1"/>
</dbReference>
<dbReference type="Pfam" id="PF01168">
    <property type="entry name" value="Ala_racemase_N"/>
    <property type="match status" value="1"/>
</dbReference>
<dbReference type="RefSeq" id="WP_166012788.1">
    <property type="nucleotide sequence ID" value="NZ_CP049801.1"/>
</dbReference>
<proteinExistence type="inferred from homology"/>
<dbReference type="PANTHER" id="PTHR30511:SF0">
    <property type="entry name" value="ALANINE RACEMASE, CATABOLIC-RELATED"/>
    <property type="match status" value="1"/>
</dbReference>
<comment type="similarity">
    <text evidence="5">Belongs to the alanine racemase family.</text>
</comment>
<keyword evidence="10" id="KW-1185">Reference proteome</keyword>
<feature type="binding site" evidence="5 7">
    <location>
        <position position="134"/>
    </location>
    <ligand>
        <name>substrate</name>
    </ligand>
</feature>
<feature type="domain" description="Alanine racemase C-terminal" evidence="8">
    <location>
        <begin position="241"/>
        <end position="370"/>
    </location>
</feature>
<dbReference type="HAMAP" id="MF_01201">
    <property type="entry name" value="Ala_racemase"/>
    <property type="match status" value="1"/>
</dbReference>
<feature type="binding site" evidence="5 7">
    <location>
        <position position="310"/>
    </location>
    <ligand>
        <name>substrate</name>
    </ligand>
</feature>
<evidence type="ECO:0000256" key="5">
    <source>
        <dbReference type="HAMAP-Rule" id="MF_01201"/>
    </source>
</evidence>
<evidence type="ECO:0000256" key="4">
    <source>
        <dbReference type="ARBA" id="ARBA00023235"/>
    </source>
</evidence>
<dbReference type="KEGG" id="asha:G8E00_04020"/>
<dbReference type="InterPro" id="IPR000821">
    <property type="entry name" value="Ala_racemase"/>
</dbReference>
<evidence type="ECO:0000256" key="6">
    <source>
        <dbReference type="PIRSR" id="PIRSR600821-50"/>
    </source>
</evidence>
<dbReference type="SUPFAM" id="SSF51419">
    <property type="entry name" value="PLP-binding barrel"/>
    <property type="match status" value="1"/>
</dbReference>
<dbReference type="NCBIfam" id="TIGR00492">
    <property type="entry name" value="alr"/>
    <property type="match status" value="1"/>
</dbReference>
<keyword evidence="4 5" id="KW-0413">Isomerase</keyword>
<name>A0A6G8RTN9_9GAMM</name>
<dbReference type="InterPro" id="IPR001608">
    <property type="entry name" value="Ala_racemase_N"/>
</dbReference>
<dbReference type="CDD" id="cd06827">
    <property type="entry name" value="PLPDE_III_AR_proteobact"/>
    <property type="match status" value="1"/>
</dbReference>
<dbReference type="EC" id="5.1.1.1" evidence="5"/>
<evidence type="ECO:0000256" key="7">
    <source>
        <dbReference type="PIRSR" id="PIRSR600821-52"/>
    </source>
</evidence>
<evidence type="ECO:0000313" key="10">
    <source>
        <dbReference type="Proteomes" id="UP000502297"/>
    </source>
</evidence>
<dbReference type="GO" id="GO:0005829">
    <property type="term" value="C:cytosol"/>
    <property type="evidence" value="ECO:0007669"/>
    <property type="project" value="TreeGrafter"/>
</dbReference>
<comment type="function">
    <text evidence="5">Catalyzes the interconversion of L-alanine and D-alanine. May also act on other amino acids.</text>
</comment>
<protein>
    <recommendedName>
        <fullName evidence="5">Alanine racemase</fullName>
        <ecNumber evidence="5">5.1.1.1</ecNumber>
    </recommendedName>
</protein>
<dbReference type="AlphaFoldDB" id="A0A6G8RTN9"/>
<dbReference type="GO" id="GO:0030170">
    <property type="term" value="F:pyridoxal phosphate binding"/>
    <property type="evidence" value="ECO:0007669"/>
    <property type="project" value="UniProtKB-UniRule"/>
</dbReference>
<comment type="catalytic activity">
    <reaction evidence="1 5">
        <text>L-alanine = D-alanine</text>
        <dbReference type="Rhea" id="RHEA:20249"/>
        <dbReference type="ChEBI" id="CHEBI:57416"/>
        <dbReference type="ChEBI" id="CHEBI:57972"/>
        <dbReference type="EC" id="5.1.1.1"/>
    </reaction>
</comment>
<dbReference type="Gene3D" id="3.20.20.10">
    <property type="entry name" value="Alanine racemase"/>
    <property type="match status" value="1"/>
</dbReference>
<keyword evidence="3 5" id="KW-0663">Pyridoxal phosphate</keyword>
<feature type="active site" description="Proton acceptor; specific for L-alanine" evidence="5">
    <location>
        <position position="262"/>
    </location>
</feature>
<dbReference type="Pfam" id="PF00842">
    <property type="entry name" value="Ala_racemase_C"/>
    <property type="match status" value="1"/>
</dbReference>
<dbReference type="InterPro" id="IPR029066">
    <property type="entry name" value="PLP-binding_barrel"/>
</dbReference>
<dbReference type="UniPathway" id="UPA00042">
    <property type="reaction ID" value="UER00497"/>
</dbReference>
<evidence type="ECO:0000256" key="2">
    <source>
        <dbReference type="ARBA" id="ARBA00001933"/>
    </source>
</evidence>